<evidence type="ECO:0000313" key="8">
    <source>
        <dbReference type="Proteomes" id="UP000007434"/>
    </source>
</evidence>
<dbReference type="PROSITE" id="PS51832">
    <property type="entry name" value="HD_GYP"/>
    <property type="match status" value="1"/>
</dbReference>
<dbReference type="CDD" id="cd00077">
    <property type="entry name" value="HDc"/>
    <property type="match status" value="1"/>
</dbReference>
<feature type="transmembrane region" description="Helical" evidence="1">
    <location>
        <begin position="126"/>
        <end position="144"/>
    </location>
</feature>
<dbReference type="PROSITE" id="PS51831">
    <property type="entry name" value="HD"/>
    <property type="match status" value="1"/>
</dbReference>
<dbReference type="PANTHER" id="PTHR44757:SF2">
    <property type="entry name" value="BIOFILM ARCHITECTURE MAINTENANCE PROTEIN MBAA"/>
    <property type="match status" value="1"/>
</dbReference>
<proteinExistence type="predicted"/>
<name>E4RPF4_HALHG</name>
<feature type="domain" description="PAS" evidence="2">
    <location>
        <begin position="310"/>
        <end position="380"/>
    </location>
</feature>
<dbReference type="STRING" id="656519.Halsa_0364"/>
<dbReference type="Pfam" id="PF08447">
    <property type="entry name" value="PAS_3"/>
    <property type="match status" value="2"/>
</dbReference>
<dbReference type="Pfam" id="PF00990">
    <property type="entry name" value="GGDEF"/>
    <property type="match status" value="1"/>
</dbReference>
<organism evidence="7 8">
    <name type="scientific">Halanaerobium hydrogeniformans</name>
    <name type="common">Halanaerobium sp. (strain sapolanicus)</name>
    <dbReference type="NCBI Taxonomy" id="656519"/>
    <lineage>
        <taxon>Bacteria</taxon>
        <taxon>Bacillati</taxon>
        <taxon>Bacillota</taxon>
        <taxon>Clostridia</taxon>
        <taxon>Halanaerobiales</taxon>
        <taxon>Halanaerobiaceae</taxon>
        <taxon>Halanaerobium</taxon>
    </lineage>
</organism>
<dbReference type="InterPro" id="IPR003607">
    <property type="entry name" value="HD/PDEase_dom"/>
</dbReference>
<dbReference type="SUPFAM" id="SSF55781">
    <property type="entry name" value="GAF domain-like"/>
    <property type="match status" value="1"/>
</dbReference>
<evidence type="ECO:0000256" key="1">
    <source>
        <dbReference type="SAM" id="Phobius"/>
    </source>
</evidence>
<feature type="domain" description="PAS" evidence="2">
    <location>
        <begin position="567"/>
        <end position="640"/>
    </location>
</feature>
<dbReference type="EMBL" id="CP002304">
    <property type="protein sequence ID" value="ADQ13839.1"/>
    <property type="molecule type" value="Genomic_DNA"/>
</dbReference>
<dbReference type="Pfam" id="PF08448">
    <property type="entry name" value="PAS_4"/>
    <property type="match status" value="1"/>
</dbReference>
<dbReference type="CDD" id="cd01949">
    <property type="entry name" value="GGDEF"/>
    <property type="match status" value="1"/>
</dbReference>
<feature type="domain" description="PAC" evidence="3">
    <location>
        <begin position="257"/>
        <end position="309"/>
    </location>
</feature>
<dbReference type="InterPro" id="IPR013656">
    <property type="entry name" value="PAS_4"/>
</dbReference>
<keyword evidence="1" id="KW-0472">Membrane</keyword>
<dbReference type="eggNOG" id="COG3437">
    <property type="taxonomic scope" value="Bacteria"/>
</dbReference>
<dbReference type="InterPro" id="IPR006674">
    <property type="entry name" value="HD_domain"/>
</dbReference>
<dbReference type="PROSITE" id="PS50887">
    <property type="entry name" value="GGDEF"/>
    <property type="match status" value="1"/>
</dbReference>
<dbReference type="InterPro" id="IPR013655">
    <property type="entry name" value="PAS_fold_3"/>
</dbReference>
<dbReference type="InterPro" id="IPR043128">
    <property type="entry name" value="Rev_trsase/Diguanyl_cyclase"/>
</dbReference>
<dbReference type="InterPro" id="IPR001610">
    <property type="entry name" value="PAC"/>
</dbReference>
<feature type="domain" description="PAC" evidence="3">
    <location>
        <begin position="383"/>
        <end position="435"/>
    </location>
</feature>
<dbReference type="SUPFAM" id="SSF109604">
    <property type="entry name" value="HD-domain/PDEase-like"/>
    <property type="match status" value="1"/>
</dbReference>
<feature type="transmembrane region" description="Helical" evidence="1">
    <location>
        <begin position="80"/>
        <end position="98"/>
    </location>
</feature>
<dbReference type="Pfam" id="PF13487">
    <property type="entry name" value="HD_5"/>
    <property type="match status" value="1"/>
</dbReference>
<evidence type="ECO:0000259" key="5">
    <source>
        <dbReference type="PROSITE" id="PS51831"/>
    </source>
</evidence>
<dbReference type="Gene3D" id="3.30.450.40">
    <property type="match status" value="1"/>
</dbReference>
<feature type="transmembrane region" description="Helical" evidence="1">
    <location>
        <begin position="54"/>
        <end position="73"/>
    </location>
</feature>
<dbReference type="InterPro" id="IPR052155">
    <property type="entry name" value="Biofilm_reg_signaling"/>
</dbReference>
<keyword evidence="1" id="KW-0812">Transmembrane</keyword>
<feature type="domain" description="PAC" evidence="3">
    <location>
        <begin position="644"/>
        <end position="697"/>
    </location>
</feature>
<sequence>MFKTSFDHIKEKIKYGSLNFYYIILLAIAYFYFISGLFYYNIPVRQDPIPLRHRGYIILFTISLLILSYLNDWTKEKIETVTYILVYSVLIHLAYIAYLNFYDSYLALVLIAFMIIINLFFKGNKVAFYCNIVMALFVGSTLFITEELSISFKLYYFAIYLSAALFSFVVSYQKVRASNSLDSLNQKQNILLNNIDTQIWYLKDYDRYGKVNQAHADFLGLNKEDIENKKLSDVVSPEEAKINKTVNKKIFKEKTKIKSEEWLENYEGEKKLLKIIKTPKLDKEDEVEYVVSTALDITERKKAEAKTLERKQMYENVVETQKEMICRFLPDTTLTFVNEAYCKNFNKSKENLLGKKFIELIPEKEHAKIFEHLQNLARNKEIITYQHEVISDEKRSIWQEWTDYLIYDDKGNIKEFQSIGLDITEKKEKEIELKENKKLLENLTNQAPGMTYQYKLFPDGSSCFPYSSEGIYEIFELSSDEVVEDARKVYGRIHPDDYDRVAKSIQRSAENLTIWKEEYKVVLPEKGLRWVEGKAKPEKVEDGSIIWYGNIHNITERKKQELKLKKQKKRLNFIIKGTDAGTWEWNVKTGEVNFNERWAEMIGYKLEEIVPVNIEKWRDLIHPDDLKRSDKILKQHFVGEIRSYSVEVRMKHKKGHWIWILNRGKVTSWTDTGRALKMSGVHIDISKQKRYEQTIKELNRVALKFQSIDSKEEICQQNIKAAREILEFDLSHISFVKNNNFVPLAVSEGMKAEILPLDHGIIGKSFQNNESYLVLDSEKDSIAKPTDKTYKSAISVPIQNYGIFLAISTEKEGFNQRDLELAELLIASTKAALDKLYYQKELKYKSFHDSLTGLYNRRFLEAELQRLDTERQLPISMIMADLNGLKLINDSYGHEKGDKILIKTAEILHETLRDEDIVARQGGDEFAILLPRTDNEKLNKIIKRIKDKVDYVNNKRAIPISIALGSAIKEDPAEDIDEILKKADDNMYQNKLSESKSSQSKIVQGLLNSLSVKSNETKEHAVRMSNLAVKFANKLGLSNFEINKLSLVATMHDIGKTSVSEEILTKPGKLEDKEWEIIKDHPERGYKIASATAEFKLIADEILSHHEHWDGSGYPRGLSGEEIPYLARIISIIDSYDVMTQERPYSKAISKEEALAEIKSCAGTQFDPKLAAKFIEMMNENF</sequence>
<dbReference type="SUPFAM" id="SSF55785">
    <property type="entry name" value="PYP-like sensor domain (PAS domain)"/>
    <property type="match status" value="4"/>
</dbReference>
<dbReference type="NCBIfam" id="TIGR00254">
    <property type="entry name" value="GGDEF"/>
    <property type="match status" value="1"/>
</dbReference>
<evidence type="ECO:0000259" key="2">
    <source>
        <dbReference type="PROSITE" id="PS50112"/>
    </source>
</evidence>
<dbReference type="SMART" id="SM00267">
    <property type="entry name" value="GGDEF"/>
    <property type="match status" value="1"/>
</dbReference>
<dbReference type="SMART" id="SM00471">
    <property type="entry name" value="HDc"/>
    <property type="match status" value="1"/>
</dbReference>
<feature type="transmembrane region" description="Helical" evidence="1">
    <location>
        <begin position="20"/>
        <end position="42"/>
    </location>
</feature>
<feature type="domain" description="PAS" evidence="2">
    <location>
        <begin position="466"/>
        <end position="512"/>
    </location>
</feature>
<dbReference type="eggNOG" id="COG2202">
    <property type="taxonomic scope" value="Bacteria"/>
</dbReference>
<evidence type="ECO:0000259" key="4">
    <source>
        <dbReference type="PROSITE" id="PS50887"/>
    </source>
</evidence>
<feature type="domain" description="HD-GYP" evidence="6">
    <location>
        <begin position="995"/>
        <end position="1182"/>
    </location>
</feature>
<keyword evidence="1" id="KW-1133">Transmembrane helix</keyword>
<reference evidence="7 8" key="1">
    <citation type="submission" date="2010-11" db="EMBL/GenBank/DDBJ databases">
        <title>Complete sequence of Halanaerobium sp. sapolanicus.</title>
        <authorList>
            <consortium name="US DOE Joint Genome Institute"/>
            <person name="Lucas S."/>
            <person name="Copeland A."/>
            <person name="Lapidus A."/>
            <person name="Cheng J.-F."/>
            <person name="Bruce D."/>
            <person name="Goodwin L."/>
            <person name="Pitluck S."/>
            <person name="Davenport K."/>
            <person name="Detter J.C."/>
            <person name="Han C."/>
            <person name="Tapia R."/>
            <person name="Land M."/>
            <person name="Hauser L."/>
            <person name="Jeffries C."/>
            <person name="Kyrpides N."/>
            <person name="Ivanova N."/>
            <person name="Mikhailova N."/>
            <person name="Begemann M.B."/>
            <person name="Mormile M.R."/>
            <person name="Wall J.D."/>
            <person name="Elias D.A."/>
            <person name="Woyke T."/>
        </authorList>
    </citation>
    <scope>NUCLEOTIDE SEQUENCE [LARGE SCALE GENOMIC DNA]</scope>
    <source>
        <strain evidence="8">sapolanicus</strain>
    </source>
</reference>
<feature type="transmembrane region" description="Helical" evidence="1">
    <location>
        <begin position="150"/>
        <end position="170"/>
    </location>
</feature>
<feature type="domain" description="GGDEF" evidence="4">
    <location>
        <begin position="873"/>
        <end position="1004"/>
    </location>
</feature>
<protein>
    <submittedName>
        <fullName evidence="7">Diguanylate cyclase and metal dependent phosphohydrolase</fullName>
    </submittedName>
</protein>
<dbReference type="RefSeq" id="WP_013404945.1">
    <property type="nucleotide sequence ID" value="NC_014654.1"/>
</dbReference>
<dbReference type="InterPro" id="IPR037522">
    <property type="entry name" value="HD_GYP_dom"/>
</dbReference>
<dbReference type="Gene3D" id="3.30.70.270">
    <property type="match status" value="1"/>
</dbReference>
<dbReference type="InterPro" id="IPR029016">
    <property type="entry name" value="GAF-like_dom_sf"/>
</dbReference>
<dbReference type="SMART" id="SM00086">
    <property type="entry name" value="PAC"/>
    <property type="match status" value="3"/>
</dbReference>
<dbReference type="InterPro" id="IPR035965">
    <property type="entry name" value="PAS-like_dom_sf"/>
</dbReference>
<dbReference type="PANTHER" id="PTHR44757">
    <property type="entry name" value="DIGUANYLATE CYCLASE DGCP"/>
    <property type="match status" value="1"/>
</dbReference>
<dbReference type="OrthoDB" id="9804747at2"/>
<dbReference type="CDD" id="cd00130">
    <property type="entry name" value="PAS"/>
    <property type="match status" value="2"/>
</dbReference>
<dbReference type="InterPro" id="IPR000160">
    <property type="entry name" value="GGDEF_dom"/>
</dbReference>
<dbReference type="SMART" id="SM00091">
    <property type="entry name" value="PAS"/>
    <property type="match status" value="4"/>
</dbReference>
<dbReference type="Gene3D" id="1.10.3210.10">
    <property type="entry name" value="Hypothetical protein af1432"/>
    <property type="match status" value="1"/>
</dbReference>
<dbReference type="NCBIfam" id="TIGR00229">
    <property type="entry name" value="sensory_box"/>
    <property type="match status" value="3"/>
</dbReference>
<dbReference type="InterPro" id="IPR029787">
    <property type="entry name" value="Nucleotide_cyclase"/>
</dbReference>
<dbReference type="PROSITE" id="PS50112">
    <property type="entry name" value="PAS"/>
    <property type="match status" value="3"/>
</dbReference>
<dbReference type="Pfam" id="PF13426">
    <property type="entry name" value="PAS_9"/>
    <property type="match status" value="1"/>
</dbReference>
<evidence type="ECO:0000259" key="6">
    <source>
        <dbReference type="PROSITE" id="PS51832"/>
    </source>
</evidence>
<dbReference type="InterPro" id="IPR000014">
    <property type="entry name" value="PAS"/>
</dbReference>
<accession>E4RPF4</accession>
<dbReference type="HOGENOM" id="CLU_272829_0_0_9"/>
<dbReference type="Gene3D" id="3.30.450.20">
    <property type="entry name" value="PAS domain"/>
    <property type="match status" value="4"/>
</dbReference>
<dbReference type="AlphaFoldDB" id="E4RPF4"/>
<dbReference type="SUPFAM" id="SSF55073">
    <property type="entry name" value="Nucleotide cyclase"/>
    <property type="match status" value="1"/>
</dbReference>
<evidence type="ECO:0000259" key="3">
    <source>
        <dbReference type="PROSITE" id="PS50113"/>
    </source>
</evidence>
<dbReference type="Proteomes" id="UP000007434">
    <property type="component" value="Chromosome"/>
</dbReference>
<dbReference type="KEGG" id="has:Halsa_0364"/>
<dbReference type="PROSITE" id="PS50113">
    <property type="entry name" value="PAC"/>
    <property type="match status" value="3"/>
</dbReference>
<feature type="domain" description="HD" evidence="5">
    <location>
        <begin position="1017"/>
        <end position="1139"/>
    </location>
</feature>
<reference evidence="7 8" key="2">
    <citation type="journal article" date="2011" name="J. Bacteriol.">
        <title>Complete Genome Sequence of the Haloalkaliphilic, Hydrogen Producing Halanaerobium hydrogenoformans.</title>
        <authorList>
            <person name="Brown S.D."/>
            <person name="Begemann M.B."/>
            <person name="Mormile M.R."/>
            <person name="Wall J.D."/>
            <person name="Han C.S."/>
            <person name="Goodwin L.A."/>
            <person name="Pitluck S."/>
            <person name="Land M.L."/>
            <person name="Hauser L.J."/>
            <person name="Elias D.A."/>
        </authorList>
    </citation>
    <scope>NUCLEOTIDE SEQUENCE [LARGE SCALE GENOMIC DNA]</scope>
    <source>
        <strain evidence="8">sapolanicus</strain>
    </source>
</reference>
<gene>
    <name evidence="7" type="ordered locus">Halsa_0364</name>
</gene>
<feature type="transmembrane region" description="Helical" evidence="1">
    <location>
        <begin position="104"/>
        <end position="121"/>
    </location>
</feature>
<evidence type="ECO:0000313" key="7">
    <source>
        <dbReference type="EMBL" id="ADQ13839.1"/>
    </source>
</evidence>
<keyword evidence="8" id="KW-1185">Reference proteome</keyword>
<dbReference type="InterPro" id="IPR000700">
    <property type="entry name" value="PAS-assoc_C"/>
</dbReference>